<keyword evidence="3" id="KW-0731">Sigma factor</keyword>
<dbReference type="NCBIfam" id="TIGR02937">
    <property type="entry name" value="sigma70-ECF"/>
    <property type="match status" value="1"/>
</dbReference>
<dbReference type="EMBL" id="DTMQ01000017">
    <property type="protein sequence ID" value="HGE98967.1"/>
    <property type="molecule type" value="Genomic_DNA"/>
</dbReference>
<dbReference type="SUPFAM" id="SSF88946">
    <property type="entry name" value="Sigma2 domain of RNA polymerase sigma factors"/>
    <property type="match status" value="1"/>
</dbReference>
<dbReference type="GO" id="GO:0003677">
    <property type="term" value="F:DNA binding"/>
    <property type="evidence" value="ECO:0007669"/>
    <property type="project" value="InterPro"/>
</dbReference>
<dbReference type="InterPro" id="IPR036388">
    <property type="entry name" value="WH-like_DNA-bd_sf"/>
</dbReference>
<dbReference type="InterPro" id="IPR013325">
    <property type="entry name" value="RNA_pol_sigma_r2"/>
</dbReference>
<gene>
    <name evidence="7" type="ORF">ENX07_02695</name>
</gene>
<evidence type="ECO:0000256" key="1">
    <source>
        <dbReference type="ARBA" id="ARBA00010641"/>
    </source>
</evidence>
<dbReference type="Gene3D" id="1.10.10.10">
    <property type="entry name" value="Winged helix-like DNA-binding domain superfamily/Winged helix DNA-binding domain"/>
    <property type="match status" value="1"/>
</dbReference>
<dbReference type="GO" id="GO:0006352">
    <property type="term" value="P:DNA-templated transcription initiation"/>
    <property type="evidence" value="ECO:0007669"/>
    <property type="project" value="InterPro"/>
</dbReference>
<evidence type="ECO:0000256" key="3">
    <source>
        <dbReference type="ARBA" id="ARBA00023082"/>
    </source>
</evidence>
<organism evidence="7">
    <name type="scientific">candidate division WOR-3 bacterium</name>
    <dbReference type="NCBI Taxonomy" id="2052148"/>
    <lineage>
        <taxon>Bacteria</taxon>
        <taxon>Bacteria division WOR-3</taxon>
    </lineage>
</organism>
<evidence type="ECO:0000259" key="6">
    <source>
        <dbReference type="Pfam" id="PF08281"/>
    </source>
</evidence>
<dbReference type="InterPro" id="IPR007627">
    <property type="entry name" value="RNA_pol_sigma70_r2"/>
</dbReference>
<dbReference type="InterPro" id="IPR014284">
    <property type="entry name" value="RNA_pol_sigma-70_dom"/>
</dbReference>
<feature type="domain" description="RNA polymerase sigma-70 region 2" evidence="5">
    <location>
        <begin position="46"/>
        <end position="113"/>
    </location>
</feature>
<reference evidence="7" key="1">
    <citation type="journal article" date="2020" name="mSystems">
        <title>Genome- and Community-Level Interaction Insights into Carbon Utilization and Element Cycling Functions of Hydrothermarchaeota in Hydrothermal Sediment.</title>
        <authorList>
            <person name="Zhou Z."/>
            <person name="Liu Y."/>
            <person name="Xu W."/>
            <person name="Pan J."/>
            <person name="Luo Z.H."/>
            <person name="Li M."/>
        </authorList>
    </citation>
    <scope>NUCLEOTIDE SEQUENCE [LARGE SCALE GENOMIC DNA]</scope>
    <source>
        <strain evidence="7">SpSt-906</strain>
    </source>
</reference>
<keyword evidence="2" id="KW-0805">Transcription regulation</keyword>
<dbReference type="InterPro" id="IPR013324">
    <property type="entry name" value="RNA_pol_sigma_r3/r4-like"/>
</dbReference>
<name>A0A7C3UYP8_UNCW3</name>
<dbReference type="CDD" id="cd06171">
    <property type="entry name" value="Sigma70_r4"/>
    <property type="match status" value="1"/>
</dbReference>
<evidence type="ECO:0000313" key="7">
    <source>
        <dbReference type="EMBL" id="HGE98967.1"/>
    </source>
</evidence>
<dbReference type="GO" id="GO:0016987">
    <property type="term" value="F:sigma factor activity"/>
    <property type="evidence" value="ECO:0007669"/>
    <property type="project" value="UniProtKB-KW"/>
</dbReference>
<evidence type="ECO:0000256" key="2">
    <source>
        <dbReference type="ARBA" id="ARBA00023015"/>
    </source>
</evidence>
<dbReference type="Gene3D" id="1.10.1740.10">
    <property type="match status" value="1"/>
</dbReference>
<dbReference type="PANTHER" id="PTHR43133:SF51">
    <property type="entry name" value="RNA POLYMERASE SIGMA FACTOR"/>
    <property type="match status" value="1"/>
</dbReference>
<dbReference type="Pfam" id="PF04542">
    <property type="entry name" value="Sigma70_r2"/>
    <property type="match status" value="1"/>
</dbReference>
<sequence>MVSDKEIKGEEKIYLAQPPERKSLPLSERELVRRAKEGDEKAFTELIQRYEKRIYNLAFRMLQNSEDAADVLQETFLRAFRHLKKFKEKSSFYTWLYRIALNVSLRKLRKRTKEERRISIDTIGEGRIAARAEGSNGGEIPDYEFSLEAEVKRQKVIETVRNALAEIPPEWRSVVILRDMEGLSNEEVAEVLKISVPAVKSRLHRGRVLLRNILAEKLAKV</sequence>
<proteinExistence type="inferred from homology"/>
<dbReference type="SUPFAM" id="SSF88659">
    <property type="entry name" value="Sigma3 and sigma4 domains of RNA polymerase sigma factors"/>
    <property type="match status" value="1"/>
</dbReference>
<accession>A0A7C3UYP8</accession>
<evidence type="ECO:0000259" key="5">
    <source>
        <dbReference type="Pfam" id="PF04542"/>
    </source>
</evidence>
<dbReference type="PANTHER" id="PTHR43133">
    <property type="entry name" value="RNA POLYMERASE ECF-TYPE SIGMA FACTO"/>
    <property type="match status" value="1"/>
</dbReference>
<evidence type="ECO:0000256" key="4">
    <source>
        <dbReference type="ARBA" id="ARBA00023163"/>
    </source>
</evidence>
<dbReference type="InterPro" id="IPR013249">
    <property type="entry name" value="RNA_pol_sigma70_r4_t2"/>
</dbReference>
<dbReference type="Pfam" id="PF08281">
    <property type="entry name" value="Sigma70_r4_2"/>
    <property type="match status" value="1"/>
</dbReference>
<dbReference type="InterPro" id="IPR039425">
    <property type="entry name" value="RNA_pol_sigma-70-like"/>
</dbReference>
<comment type="similarity">
    <text evidence="1">Belongs to the sigma-70 factor family. ECF subfamily.</text>
</comment>
<comment type="caution">
    <text evidence="7">The sequence shown here is derived from an EMBL/GenBank/DDBJ whole genome shotgun (WGS) entry which is preliminary data.</text>
</comment>
<protein>
    <submittedName>
        <fullName evidence="7">Sigma-70 family RNA polymerase sigma factor</fullName>
    </submittedName>
</protein>
<dbReference type="AlphaFoldDB" id="A0A7C3UYP8"/>
<feature type="domain" description="RNA polymerase sigma factor 70 region 4 type 2" evidence="6">
    <location>
        <begin position="159"/>
        <end position="208"/>
    </location>
</feature>
<keyword evidence="4" id="KW-0804">Transcription</keyword>